<gene>
    <name evidence="1" type="ORF">PYW08_014045</name>
</gene>
<evidence type="ECO:0000313" key="1">
    <source>
        <dbReference type="EMBL" id="KAJ8734795.1"/>
    </source>
</evidence>
<organism evidence="1 2">
    <name type="scientific">Mythimna loreyi</name>
    <dbReference type="NCBI Taxonomy" id="667449"/>
    <lineage>
        <taxon>Eukaryota</taxon>
        <taxon>Metazoa</taxon>
        <taxon>Ecdysozoa</taxon>
        <taxon>Arthropoda</taxon>
        <taxon>Hexapoda</taxon>
        <taxon>Insecta</taxon>
        <taxon>Pterygota</taxon>
        <taxon>Neoptera</taxon>
        <taxon>Endopterygota</taxon>
        <taxon>Lepidoptera</taxon>
        <taxon>Glossata</taxon>
        <taxon>Ditrysia</taxon>
        <taxon>Noctuoidea</taxon>
        <taxon>Noctuidae</taxon>
        <taxon>Noctuinae</taxon>
        <taxon>Hadenini</taxon>
        <taxon>Mythimna</taxon>
    </lineage>
</organism>
<sequence>MAALLPRPLGLAQINFLKNANKLLVAATANHYPAHQQVRNLNVHEHISYTLLRDHGIPVPKFNVATTPEEIHKYAKELNTKDIVLKAQVLAGGRGRGAFKNGLQGGVRMVDTPEAAQEIGGKMLKQYLVTKQTGAGGRICNKVMVTERKFPRREFYIAVMMERSFNGPVIIASSQGGVAIEDVAAANPDAITYEPVDIVEGIKDEQIQRVLTKIGLNTPEAQDMVRKLYDLFVKKDALLIEVNPYAEDAITGQFYCLDAKFRFDDNADYRQKELFALRDPSQEDPKEIEAAKSNLNYIALDGTIGCMVNGAGLAMATMDIIKLHGGDPANFLDVGGGATAQAVTEAFTIILSDPNVTAILVNIFGGIMRCDVIAEGIVTAAKNLSIQIPVIVRLQGTKVQEARKLIAESGLRLVPRDNLDEAARLVVQLSEIVNLAKKAGVEITIHAGPGESFGGTGQSCTKSNMQMLKALKSRNKKNCNSGGGRSKSTVCSTVRMKRKKCP</sequence>
<accession>A0ACC2RB66</accession>
<reference evidence="1" key="1">
    <citation type="submission" date="2023-03" db="EMBL/GenBank/DDBJ databases">
        <title>Chromosome-level genomes of two armyworms, Mythimna separata and Mythimna loreyi, provide insights into the biosynthesis and reception of sex pheromones.</title>
        <authorList>
            <person name="Zhao H."/>
        </authorList>
    </citation>
    <scope>NUCLEOTIDE SEQUENCE</scope>
    <source>
        <strain evidence="1">BeijingLab</strain>
    </source>
</reference>
<keyword evidence="2" id="KW-1185">Reference proteome</keyword>
<proteinExistence type="predicted"/>
<protein>
    <submittedName>
        <fullName evidence="1">Uncharacterized protein</fullName>
    </submittedName>
</protein>
<dbReference type="EMBL" id="CM056781">
    <property type="protein sequence ID" value="KAJ8734795.1"/>
    <property type="molecule type" value="Genomic_DNA"/>
</dbReference>
<name>A0ACC2RB66_9NEOP</name>
<evidence type="ECO:0000313" key="2">
    <source>
        <dbReference type="Proteomes" id="UP001231649"/>
    </source>
</evidence>
<dbReference type="Proteomes" id="UP001231649">
    <property type="component" value="Chromosome 5"/>
</dbReference>
<comment type="caution">
    <text evidence="1">The sequence shown here is derived from an EMBL/GenBank/DDBJ whole genome shotgun (WGS) entry which is preliminary data.</text>
</comment>